<dbReference type="Proteomes" id="UP000063063">
    <property type="component" value="Chromosome 14"/>
</dbReference>
<dbReference type="InterPro" id="IPR012762">
    <property type="entry name" value="Ubiq_biosynth_COQ9"/>
</dbReference>
<evidence type="ECO:0000313" key="2">
    <source>
        <dbReference type="EMBL" id="AIN96681.1"/>
    </source>
</evidence>
<keyword evidence="3" id="KW-1185">Reference proteome</keyword>
<reference evidence="2 3" key="1">
    <citation type="journal article" date="2015" name="Sci. Rep.">
        <title>The genome of Leishmania panamensis: insights into genomics of the L. (Viannia) subgenus.</title>
        <authorList>
            <person name="Llanes A."/>
            <person name="Restrepo C.M."/>
            <person name="Vecchio G.D."/>
            <person name="Anguizola F.J."/>
            <person name="Lleonart R."/>
        </authorList>
    </citation>
    <scope>NUCLEOTIDE SEQUENCE [LARGE SCALE GENOMIC DNA]</scope>
    <source>
        <strain evidence="2 3">MHOM/PA/94/PSC-1</strain>
    </source>
</reference>
<evidence type="ECO:0000313" key="3">
    <source>
        <dbReference type="Proteomes" id="UP000063063"/>
    </source>
</evidence>
<sequence>MCAALSPTHFELRTKILSEATKHVRTTGFTNATLAASLKSIGGEVGDRALSHIFNRGFPIALVEHIVKSSNSCVQHELETAFNKEAIIKSIDSNLDAFVENRLLLPTEKNIAERAILSKVEFLLPLAQHWPSAVALEYLPSNLPYTVINLAEFVDTTVYYMERTATLGELLEPARRILQSKAMASHLQYGERGMNGASSASSFLRNFLHGIALSSGPYADHSTLNLRWYYKRAQVGLLYGVATTSLLGDVSRNAADTRSLTKAVVGAFF</sequence>
<dbReference type="VEuPathDB" id="TriTrypDB:LPMP_141030"/>
<dbReference type="eggNOG" id="ENOG502S25B">
    <property type="taxonomic scope" value="Eukaryota"/>
</dbReference>
<dbReference type="PANTHER" id="PTHR21427">
    <property type="entry name" value="UBIQUINONE BIOSYNTHESIS PROTEIN COQ9, MITOCHONDRIAL"/>
    <property type="match status" value="1"/>
</dbReference>
<evidence type="ECO:0000256" key="1">
    <source>
        <dbReference type="RuleBase" id="RU366063"/>
    </source>
</evidence>
<dbReference type="EMBL" id="CP009383">
    <property type="protein sequence ID" value="AIN96681.1"/>
    <property type="molecule type" value="Genomic_DNA"/>
</dbReference>
<gene>
    <name evidence="2" type="ORF">LPMP_141030</name>
</gene>
<dbReference type="AlphaFoldDB" id="A0A088S5C5"/>
<comment type="similarity">
    <text evidence="1">Belongs to the COQ9 family.</text>
</comment>
<dbReference type="GO" id="GO:0005743">
    <property type="term" value="C:mitochondrial inner membrane"/>
    <property type="evidence" value="ECO:0007669"/>
    <property type="project" value="TreeGrafter"/>
</dbReference>
<comment type="pathway">
    <text evidence="1">Cofactor biosynthesis; ubiquinone biosynthesis.</text>
</comment>
<organism evidence="2 3">
    <name type="scientific">Leishmania panamensis</name>
    <dbReference type="NCBI Taxonomy" id="5679"/>
    <lineage>
        <taxon>Eukaryota</taxon>
        <taxon>Discoba</taxon>
        <taxon>Euglenozoa</taxon>
        <taxon>Kinetoplastea</taxon>
        <taxon>Metakinetoplastina</taxon>
        <taxon>Trypanosomatida</taxon>
        <taxon>Trypanosomatidae</taxon>
        <taxon>Leishmaniinae</taxon>
        <taxon>Leishmania</taxon>
        <taxon>Leishmania guyanensis species complex</taxon>
    </lineage>
</organism>
<comment type="function">
    <text evidence="1">Membrane-associated protein that warps the membrane surface to access and bind aromatic isoprenes with high specificity, including ubiquinone (CoQ) isoprene intermediates and presents them directly to Coq7, therefore facilitating the Coq7-mediated hydroxylase step. Participates in the biosynthesis of coenzyme Q, also named ubiquinone, an essential lipid-soluble electron transporter for aerobic cellular respiration.</text>
</comment>
<dbReference type="OrthoDB" id="619536at2759"/>
<comment type="subcellular location">
    <subcellularLocation>
        <location evidence="1">Mitochondrion</location>
    </subcellularLocation>
</comment>
<dbReference type="RefSeq" id="XP_010697334.1">
    <property type="nucleotide sequence ID" value="XM_010699032.1"/>
</dbReference>
<dbReference type="KEGG" id="lpan:LPMP_141030"/>
<keyword evidence="1" id="KW-0446">Lipid-binding</keyword>
<keyword evidence="1" id="KW-0496">Mitochondrion</keyword>
<keyword evidence="1" id="KW-0831">Ubiquinone biosynthesis</keyword>
<proteinExistence type="inferred from homology"/>
<dbReference type="GO" id="GO:0008289">
    <property type="term" value="F:lipid binding"/>
    <property type="evidence" value="ECO:0007669"/>
    <property type="project" value="UniProtKB-UniRule"/>
</dbReference>
<dbReference type="GO" id="GO:0006744">
    <property type="term" value="P:ubiquinone biosynthetic process"/>
    <property type="evidence" value="ECO:0007669"/>
    <property type="project" value="UniProtKB-UniRule"/>
</dbReference>
<dbReference type="UniPathway" id="UPA00232"/>
<dbReference type="PANTHER" id="PTHR21427:SF19">
    <property type="entry name" value="UBIQUINONE BIOSYNTHESIS PROTEIN COQ9, MITOCHONDRIAL"/>
    <property type="match status" value="1"/>
</dbReference>
<dbReference type="GeneID" id="22573370"/>
<protein>
    <recommendedName>
        <fullName evidence="1">Ubiquinone biosynthesis protein</fullName>
    </recommendedName>
</protein>
<name>A0A088S5C5_LEIPA</name>
<accession>A0A088S5C5</accession>